<gene>
    <name evidence="1" type="ORF">DARMORV10_A02P32980.1</name>
</gene>
<protein>
    <submittedName>
        <fullName evidence="1">(rape) hypothetical protein</fullName>
    </submittedName>
</protein>
<evidence type="ECO:0000313" key="1">
    <source>
        <dbReference type="EMBL" id="CAF2143137.1"/>
    </source>
</evidence>
<organism evidence="1">
    <name type="scientific">Brassica napus</name>
    <name type="common">Rape</name>
    <dbReference type="NCBI Taxonomy" id="3708"/>
    <lineage>
        <taxon>Eukaryota</taxon>
        <taxon>Viridiplantae</taxon>
        <taxon>Streptophyta</taxon>
        <taxon>Embryophyta</taxon>
        <taxon>Tracheophyta</taxon>
        <taxon>Spermatophyta</taxon>
        <taxon>Magnoliopsida</taxon>
        <taxon>eudicotyledons</taxon>
        <taxon>Gunneridae</taxon>
        <taxon>Pentapetalae</taxon>
        <taxon>rosids</taxon>
        <taxon>malvids</taxon>
        <taxon>Brassicales</taxon>
        <taxon>Brassicaceae</taxon>
        <taxon>Brassiceae</taxon>
        <taxon>Brassica</taxon>
    </lineage>
</organism>
<dbReference type="AlphaFoldDB" id="A0A816X6E5"/>
<reference evidence="1" key="1">
    <citation type="submission" date="2021-01" db="EMBL/GenBank/DDBJ databases">
        <authorList>
            <consortium name="Genoscope - CEA"/>
            <person name="William W."/>
        </authorList>
    </citation>
    <scope>NUCLEOTIDE SEQUENCE</scope>
</reference>
<accession>A0A816X6E5</accession>
<proteinExistence type="predicted"/>
<dbReference type="Proteomes" id="UP001295469">
    <property type="component" value="Chromosome A02"/>
</dbReference>
<dbReference type="EMBL" id="HG994356">
    <property type="protein sequence ID" value="CAF2143137.1"/>
    <property type="molecule type" value="Genomic_DNA"/>
</dbReference>
<name>A0A816X6E5_BRANA</name>
<sequence length="91" mass="9965">MCKHLEKLAQEIRKGAASVDGVDPKLWQMQLVASGGLNNLLVSQPESSTAPGLKVVVKKPLHTFLFQTNTSSTTLASILTFWIVHLCCHCF</sequence>